<dbReference type="AlphaFoldDB" id="A0A318QPP4"/>
<sequence>MQFGIHLPGNVLAMARPLPSVMGKPRTNGLVRRVRTGPARGLITGNVHRAVVAQAEARRHVTLALMDRAQEGITCRMTRLMNMEF</sequence>
<proteinExistence type="predicted"/>
<gene>
    <name evidence="1" type="ORF">CFR77_03150</name>
</gene>
<evidence type="ECO:0000313" key="2">
    <source>
        <dbReference type="Proteomes" id="UP000247814"/>
    </source>
</evidence>
<dbReference type="EMBL" id="NKUA01000003">
    <property type="protein sequence ID" value="PYD80410.1"/>
    <property type="molecule type" value="Genomic_DNA"/>
</dbReference>
<name>A0A318QPP4_9PROT</name>
<evidence type="ECO:0000313" key="1">
    <source>
        <dbReference type="EMBL" id="PYD80410.1"/>
    </source>
</evidence>
<comment type="caution">
    <text evidence="1">The sequence shown here is derived from an EMBL/GenBank/DDBJ whole genome shotgun (WGS) entry which is preliminary data.</text>
</comment>
<reference evidence="1 2" key="1">
    <citation type="submission" date="2017-07" db="EMBL/GenBank/DDBJ databases">
        <title>A draft genome sequence of Komagataeibacter sucrofermentans LMG 18788.</title>
        <authorList>
            <person name="Skraban J."/>
            <person name="Cleenwerck I."/>
            <person name="Vandamme P."/>
            <person name="Trcek J."/>
        </authorList>
    </citation>
    <scope>NUCLEOTIDE SEQUENCE [LARGE SCALE GENOMIC DNA]</scope>
    <source>
        <strain evidence="1 2">LMG 18788</strain>
    </source>
</reference>
<organism evidence="1 2">
    <name type="scientific">Komagataeibacter sucrofermentans</name>
    <dbReference type="NCBI Taxonomy" id="1053551"/>
    <lineage>
        <taxon>Bacteria</taxon>
        <taxon>Pseudomonadati</taxon>
        <taxon>Pseudomonadota</taxon>
        <taxon>Alphaproteobacteria</taxon>
        <taxon>Acetobacterales</taxon>
        <taxon>Acetobacteraceae</taxon>
        <taxon>Komagataeibacter</taxon>
    </lineage>
</organism>
<keyword evidence="2" id="KW-1185">Reference proteome</keyword>
<protein>
    <submittedName>
        <fullName evidence="1">Uncharacterized protein</fullName>
    </submittedName>
</protein>
<dbReference type="Proteomes" id="UP000247814">
    <property type="component" value="Unassembled WGS sequence"/>
</dbReference>
<accession>A0A318QPP4</accession>